<dbReference type="EMBL" id="JAAGKO020000001">
    <property type="protein sequence ID" value="MDI5961186.1"/>
    <property type="molecule type" value="Genomic_DNA"/>
</dbReference>
<dbReference type="SUPFAM" id="SSF50621">
    <property type="entry name" value="Alanine racemase C-terminal domain-like"/>
    <property type="match status" value="1"/>
</dbReference>
<dbReference type="RefSeq" id="WP_271322242.1">
    <property type="nucleotide sequence ID" value="NZ_JAAGKO020000001.1"/>
</dbReference>
<dbReference type="PANTHER" id="PTHR43727">
    <property type="entry name" value="DIAMINOPIMELATE DECARBOXYLASE"/>
    <property type="match status" value="1"/>
</dbReference>
<feature type="domain" description="Orn/DAP/Arg decarboxylase 2 C-terminal" evidence="3">
    <location>
        <begin position="273"/>
        <end position="363"/>
    </location>
</feature>
<dbReference type="Pfam" id="PF00278">
    <property type="entry name" value="Orn_DAP_Arg_deC"/>
    <property type="match status" value="1"/>
</dbReference>
<evidence type="ECO:0000313" key="6">
    <source>
        <dbReference type="Proteomes" id="UP001156398"/>
    </source>
</evidence>
<dbReference type="Gene3D" id="3.20.20.10">
    <property type="entry name" value="Alanine racemase"/>
    <property type="match status" value="1"/>
</dbReference>
<evidence type="ECO:0000259" key="4">
    <source>
        <dbReference type="Pfam" id="PF02784"/>
    </source>
</evidence>
<evidence type="ECO:0000313" key="5">
    <source>
        <dbReference type="EMBL" id="MDI5961186.1"/>
    </source>
</evidence>
<protein>
    <submittedName>
        <fullName evidence="5">Type III PLP-dependent enzyme</fullName>
    </submittedName>
</protein>
<dbReference type="InterPro" id="IPR002433">
    <property type="entry name" value="Orn_de-COase"/>
</dbReference>
<dbReference type="InterPro" id="IPR009006">
    <property type="entry name" value="Ala_racemase/Decarboxylase_C"/>
</dbReference>
<comment type="cofactor">
    <cofactor evidence="1">
        <name>pyridoxal 5'-phosphate</name>
        <dbReference type="ChEBI" id="CHEBI:597326"/>
    </cofactor>
</comment>
<reference evidence="5 6" key="1">
    <citation type="submission" date="2023-05" db="EMBL/GenBank/DDBJ databases">
        <title>Streptantibioticus silvisoli sp. nov., acidotolerant actinomycetes 1 from pine litter.</title>
        <authorList>
            <person name="Swiecimska M."/>
            <person name="Golinska P."/>
            <person name="Sangal V."/>
            <person name="Wachnowicz B."/>
            <person name="Goodfellow M."/>
        </authorList>
    </citation>
    <scope>NUCLEOTIDE SEQUENCE [LARGE SCALE GENOMIC DNA]</scope>
    <source>
        <strain evidence="5 6">SL54</strain>
    </source>
</reference>
<name>A0ABT6VRS7_9ACTN</name>
<dbReference type="Pfam" id="PF02784">
    <property type="entry name" value="Orn_Arg_deC_N"/>
    <property type="match status" value="1"/>
</dbReference>
<gene>
    <name evidence="5" type="ORF">POF43_000340</name>
</gene>
<feature type="domain" description="Orn/DAP/Arg decarboxylase 2 N-terminal" evidence="4">
    <location>
        <begin position="28"/>
        <end position="271"/>
    </location>
</feature>
<proteinExistence type="predicted"/>
<keyword evidence="2" id="KW-0663">Pyridoxal phosphate</keyword>
<keyword evidence="6" id="KW-1185">Reference proteome</keyword>
<dbReference type="Gene3D" id="2.40.37.10">
    <property type="entry name" value="Lyase, Ornithine Decarboxylase, Chain A, domain 1"/>
    <property type="match status" value="1"/>
</dbReference>
<evidence type="ECO:0000256" key="2">
    <source>
        <dbReference type="ARBA" id="ARBA00022898"/>
    </source>
</evidence>
<dbReference type="PRINTS" id="PR01182">
    <property type="entry name" value="ORNDCRBXLASE"/>
</dbReference>
<organism evidence="5 6">
    <name type="scientific">Streptantibioticus silvisoli</name>
    <dbReference type="NCBI Taxonomy" id="2705255"/>
    <lineage>
        <taxon>Bacteria</taxon>
        <taxon>Bacillati</taxon>
        <taxon>Actinomycetota</taxon>
        <taxon>Actinomycetes</taxon>
        <taxon>Kitasatosporales</taxon>
        <taxon>Streptomycetaceae</taxon>
        <taxon>Streptantibioticus</taxon>
    </lineage>
</organism>
<evidence type="ECO:0000259" key="3">
    <source>
        <dbReference type="Pfam" id="PF00278"/>
    </source>
</evidence>
<dbReference type="InterPro" id="IPR022644">
    <property type="entry name" value="De-COase2_N"/>
</dbReference>
<dbReference type="InterPro" id="IPR029066">
    <property type="entry name" value="PLP-binding_barrel"/>
</dbReference>
<sequence length="421" mass="43606">MSDDLPRHLLAAFGSPLYLYRLDAAEDAAHSLRGQLPRGAALYYSLKANPHPALGEVLRAGGCRAEISSTGELAAALEAGWAGEDCLYTGPAKTAGEVAQALGRGVRRFSVESAADLDRVARTAAAQGRTAECLLRINSARSGASGLRMSGPSKFGVHEADVLARPERFADRPGARVVGAHYFPISTARSEDALIAEFTASIESARRLRDAGLPLAHLDLGGGFAAPYAEPGERPHYPRLREALETLLSSRLPGWRDGLPAVAFESGRHLVGGCGALVCTVAEVKENEGGRFVLVDSGIHHLGGMAGLGRLVRPAATPEPGAAHPALTSHLVGPLCTPADVLGSKVPVCAAGPGDVLVVPNTGAYGLTASLLGFLSRPAPAEVFVRGRTVVSASRLTLSRTPLDTGVDLPVPVTTTGDVPA</sequence>
<dbReference type="SUPFAM" id="SSF51419">
    <property type="entry name" value="PLP-binding barrel"/>
    <property type="match status" value="1"/>
</dbReference>
<dbReference type="PANTHER" id="PTHR43727:SF2">
    <property type="entry name" value="GROUP IV DECARBOXYLASE"/>
    <property type="match status" value="1"/>
</dbReference>
<evidence type="ECO:0000256" key="1">
    <source>
        <dbReference type="ARBA" id="ARBA00001933"/>
    </source>
</evidence>
<comment type="caution">
    <text evidence="5">The sequence shown here is derived from an EMBL/GenBank/DDBJ whole genome shotgun (WGS) entry which is preliminary data.</text>
</comment>
<dbReference type="Proteomes" id="UP001156398">
    <property type="component" value="Unassembled WGS sequence"/>
</dbReference>
<accession>A0ABT6VRS7</accession>
<dbReference type="InterPro" id="IPR022643">
    <property type="entry name" value="De-COase2_C"/>
</dbReference>